<feature type="non-terminal residue" evidence="1">
    <location>
        <position position="78"/>
    </location>
</feature>
<proteinExistence type="predicted"/>
<comment type="caution">
    <text evidence="1">The sequence shown here is derived from an EMBL/GenBank/DDBJ whole genome shotgun (WGS) entry which is preliminary data.</text>
</comment>
<dbReference type="EMBL" id="BARS01047231">
    <property type="protein sequence ID" value="GAG37790.1"/>
    <property type="molecule type" value="Genomic_DNA"/>
</dbReference>
<evidence type="ECO:0000313" key="1">
    <source>
        <dbReference type="EMBL" id="GAG37790.1"/>
    </source>
</evidence>
<gene>
    <name evidence="1" type="ORF">S01H1_70974</name>
</gene>
<sequence length="78" mass="8880">METKTRMQFILFLQDVGVDRHIIRDLICEAGLPFAATWEDWRSVESPADVVAIVTVRAIVDDHMFDCFPNARVIAVAF</sequence>
<accession>X0X439</accession>
<reference evidence="1" key="1">
    <citation type="journal article" date="2014" name="Front. Microbiol.">
        <title>High frequency of phylogenetically diverse reductive dehalogenase-homologous genes in deep subseafloor sedimentary metagenomes.</title>
        <authorList>
            <person name="Kawai M."/>
            <person name="Futagami T."/>
            <person name="Toyoda A."/>
            <person name="Takaki Y."/>
            <person name="Nishi S."/>
            <person name="Hori S."/>
            <person name="Arai W."/>
            <person name="Tsubouchi T."/>
            <person name="Morono Y."/>
            <person name="Uchiyama I."/>
            <person name="Ito T."/>
            <person name="Fujiyama A."/>
            <person name="Inagaki F."/>
            <person name="Takami H."/>
        </authorList>
    </citation>
    <scope>NUCLEOTIDE SEQUENCE</scope>
    <source>
        <strain evidence="1">Expedition CK06-06</strain>
    </source>
</reference>
<protein>
    <submittedName>
        <fullName evidence="1">Uncharacterized protein</fullName>
    </submittedName>
</protein>
<organism evidence="1">
    <name type="scientific">marine sediment metagenome</name>
    <dbReference type="NCBI Taxonomy" id="412755"/>
    <lineage>
        <taxon>unclassified sequences</taxon>
        <taxon>metagenomes</taxon>
        <taxon>ecological metagenomes</taxon>
    </lineage>
</organism>
<dbReference type="AlphaFoldDB" id="X0X439"/>
<name>X0X439_9ZZZZ</name>